<dbReference type="Proteomes" id="UP000317421">
    <property type="component" value="Unassembled WGS sequence"/>
</dbReference>
<dbReference type="OrthoDB" id="769412at2"/>
<dbReference type="Pfam" id="PF12728">
    <property type="entry name" value="HTH_17"/>
    <property type="match status" value="1"/>
</dbReference>
<comment type="caution">
    <text evidence="2">The sequence shown here is derived from an EMBL/GenBank/DDBJ whole genome shotgun (WGS) entry which is preliminary data.</text>
</comment>
<reference evidence="2 3" key="1">
    <citation type="submission" date="2019-02" db="EMBL/GenBank/DDBJ databases">
        <title>Deep-cultivation of Planctomycetes and their phenomic and genomic characterization uncovers novel biology.</title>
        <authorList>
            <person name="Wiegand S."/>
            <person name="Jogler M."/>
            <person name="Boedeker C."/>
            <person name="Pinto D."/>
            <person name="Vollmers J."/>
            <person name="Rivas-Marin E."/>
            <person name="Kohn T."/>
            <person name="Peeters S.H."/>
            <person name="Heuer A."/>
            <person name="Rast P."/>
            <person name="Oberbeckmann S."/>
            <person name="Bunk B."/>
            <person name="Jeske O."/>
            <person name="Meyerdierks A."/>
            <person name="Storesund J.E."/>
            <person name="Kallscheuer N."/>
            <person name="Luecker S."/>
            <person name="Lage O.M."/>
            <person name="Pohl T."/>
            <person name="Merkel B.J."/>
            <person name="Hornburger P."/>
            <person name="Mueller R.-W."/>
            <person name="Bruemmer F."/>
            <person name="Labrenz M."/>
            <person name="Spormann A.M."/>
            <person name="Op Den Camp H."/>
            <person name="Overmann J."/>
            <person name="Amann R."/>
            <person name="Jetten M.S.M."/>
            <person name="Mascher T."/>
            <person name="Medema M.H."/>
            <person name="Devos D.P."/>
            <person name="Kaster A.-K."/>
            <person name="Ovreas L."/>
            <person name="Rohde M."/>
            <person name="Galperin M.Y."/>
            <person name="Jogler C."/>
        </authorList>
    </citation>
    <scope>NUCLEOTIDE SEQUENCE [LARGE SCALE GENOMIC DNA]</scope>
    <source>
        <strain evidence="2 3">Pla108</strain>
    </source>
</reference>
<proteinExistence type="predicted"/>
<dbReference type="RefSeq" id="WP_146443080.1">
    <property type="nucleotide sequence ID" value="NZ_SJPR01000001.1"/>
</dbReference>
<protein>
    <submittedName>
        <fullName evidence="2">Helix-turn-helix domain protein</fullName>
    </submittedName>
</protein>
<dbReference type="EMBL" id="SJPR01000001">
    <property type="protein sequence ID" value="TWT99787.1"/>
    <property type="molecule type" value="Genomic_DNA"/>
</dbReference>
<name>A0A5C6AJW2_9BACT</name>
<organism evidence="2 3">
    <name type="scientific">Botrimarina colliarenosi</name>
    <dbReference type="NCBI Taxonomy" id="2528001"/>
    <lineage>
        <taxon>Bacteria</taxon>
        <taxon>Pseudomonadati</taxon>
        <taxon>Planctomycetota</taxon>
        <taxon>Planctomycetia</taxon>
        <taxon>Pirellulales</taxon>
        <taxon>Lacipirellulaceae</taxon>
        <taxon>Botrimarina</taxon>
    </lineage>
</organism>
<evidence type="ECO:0000313" key="3">
    <source>
        <dbReference type="Proteomes" id="UP000317421"/>
    </source>
</evidence>
<sequence>MGKTFSISVDDDFFRELRDTVVKEILDARSWPPDRITLTEDEAAKACGLGRHVLRDLRQSGKIEFTKIGKRIMYRPSDLMGLIERESSQNKGGP</sequence>
<accession>A0A5C6AJW2</accession>
<gene>
    <name evidence="2" type="ORF">Pla108_07300</name>
</gene>
<evidence type="ECO:0000313" key="2">
    <source>
        <dbReference type="EMBL" id="TWT99787.1"/>
    </source>
</evidence>
<keyword evidence="3" id="KW-1185">Reference proteome</keyword>
<feature type="domain" description="Helix-turn-helix" evidence="1">
    <location>
        <begin position="38"/>
        <end position="86"/>
    </location>
</feature>
<evidence type="ECO:0000259" key="1">
    <source>
        <dbReference type="Pfam" id="PF12728"/>
    </source>
</evidence>
<dbReference type="AlphaFoldDB" id="A0A5C6AJW2"/>
<dbReference type="InterPro" id="IPR041657">
    <property type="entry name" value="HTH_17"/>
</dbReference>